<evidence type="ECO:0000256" key="4">
    <source>
        <dbReference type="PROSITE-ProRule" id="PRU00679"/>
    </source>
</evidence>
<proteinExistence type="inferred from homology"/>
<sequence>MPAPVMTVCGPVAADELGVTLIHEHLFADTLREYRSDGLLSDLDLAVRELVGFKAAGGGTVVDVTPATLGRAPELLKRASELAEVHIVMGCGHYRDPYIADTTLDRESVATAARALVAEIRDGVGSTGIRPGIIGEVGSDRAWVSALEERALRAAGVAQVSTGLAITLHAARWQVGRDLVGILDDVGVAADRIVVGHLDTVPDTDYHRELAEHGCWLEFDGFASDVPHETDRQLHGIRRLFDAGHADRVLVSHDLFRLSHFSAYGGVGLTHLLTSVREQALSSGFTVDELDQLLWSNPGRVLAGAA</sequence>
<organism evidence="5 6">
    <name type="scientific">Microbacterium ulmi</name>
    <dbReference type="NCBI Taxonomy" id="179095"/>
    <lineage>
        <taxon>Bacteria</taxon>
        <taxon>Bacillati</taxon>
        <taxon>Actinomycetota</taxon>
        <taxon>Actinomycetes</taxon>
        <taxon>Micrococcales</taxon>
        <taxon>Microbacteriaceae</taxon>
        <taxon>Microbacterium</taxon>
    </lineage>
</organism>
<comment type="caution">
    <text evidence="5">The sequence shown here is derived from an EMBL/GenBank/DDBJ whole genome shotgun (WGS) entry which is preliminary data.</text>
</comment>
<dbReference type="Proteomes" id="UP000543598">
    <property type="component" value="Unassembled WGS sequence"/>
</dbReference>
<evidence type="ECO:0000256" key="2">
    <source>
        <dbReference type="ARBA" id="ARBA00022801"/>
    </source>
</evidence>
<feature type="binding site" evidence="3">
    <location>
        <position position="197"/>
    </location>
    <ligand>
        <name>a divalent metal cation</name>
        <dbReference type="ChEBI" id="CHEBI:60240"/>
        <label>2</label>
    </ligand>
</feature>
<reference evidence="5 6" key="1">
    <citation type="submission" date="2020-05" db="EMBL/GenBank/DDBJ databases">
        <title>MicrobeNet Type strains.</title>
        <authorList>
            <person name="Nicholson A.C."/>
        </authorList>
    </citation>
    <scope>NUCLEOTIDE SEQUENCE [LARGE SCALE GENOMIC DNA]</scope>
    <source>
        <strain evidence="5 6">JCM 14282</strain>
    </source>
</reference>
<comment type="similarity">
    <text evidence="4">Belongs to the metallo-dependent hydrolases superfamily. Phosphotriesterase family.</text>
</comment>
<feature type="binding site" evidence="3">
    <location>
        <position position="23"/>
    </location>
    <ligand>
        <name>a divalent metal cation</name>
        <dbReference type="ChEBI" id="CHEBI:60240"/>
        <label>1</label>
    </ligand>
</feature>
<feature type="binding site" evidence="3">
    <location>
        <position position="25"/>
    </location>
    <ligand>
        <name>a divalent metal cation</name>
        <dbReference type="ChEBI" id="CHEBI:60240"/>
        <label>1</label>
    </ligand>
</feature>
<feature type="binding site" evidence="3">
    <location>
        <position position="169"/>
    </location>
    <ligand>
        <name>a divalent metal cation</name>
        <dbReference type="ChEBI" id="CHEBI:60240"/>
        <label>2</label>
    </ligand>
</feature>
<accession>A0A7Y2M2J1</accession>
<dbReference type="SUPFAM" id="SSF51556">
    <property type="entry name" value="Metallo-dependent hydrolases"/>
    <property type="match status" value="1"/>
</dbReference>
<protein>
    <recommendedName>
        <fullName evidence="7">Phosphotriesterase-related protein</fullName>
    </recommendedName>
</protein>
<feature type="binding site" evidence="3">
    <location>
        <position position="254"/>
    </location>
    <ligand>
        <name>a divalent metal cation</name>
        <dbReference type="ChEBI" id="CHEBI:60240"/>
        <label>1</label>
    </ligand>
</feature>
<gene>
    <name evidence="5" type="ORF">HLA99_08660</name>
</gene>
<dbReference type="AlphaFoldDB" id="A0A7Y2M2J1"/>
<dbReference type="Pfam" id="PF02126">
    <property type="entry name" value="PTE"/>
    <property type="match status" value="1"/>
</dbReference>
<dbReference type="GO" id="GO:0008270">
    <property type="term" value="F:zinc ion binding"/>
    <property type="evidence" value="ECO:0007669"/>
    <property type="project" value="InterPro"/>
</dbReference>
<dbReference type="EMBL" id="JABEMB010000010">
    <property type="protein sequence ID" value="NNH03918.1"/>
    <property type="molecule type" value="Genomic_DNA"/>
</dbReference>
<feature type="binding site" evidence="3">
    <location>
        <position position="136"/>
    </location>
    <ligand>
        <name>a divalent metal cation</name>
        <dbReference type="ChEBI" id="CHEBI:60240"/>
        <label>1</label>
    </ligand>
</feature>
<keyword evidence="6" id="KW-1185">Reference proteome</keyword>
<feature type="binding site" evidence="3">
    <location>
        <position position="136"/>
    </location>
    <ligand>
        <name>a divalent metal cation</name>
        <dbReference type="ChEBI" id="CHEBI:60240"/>
        <label>2</label>
    </ligand>
</feature>
<dbReference type="InterPro" id="IPR001559">
    <property type="entry name" value="Phosphotriesterase"/>
</dbReference>
<dbReference type="InterPro" id="IPR017947">
    <property type="entry name" value="AryldialkylPase_Zn-BS"/>
</dbReference>
<evidence type="ECO:0008006" key="7">
    <source>
        <dbReference type="Google" id="ProtNLM"/>
    </source>
</evidence>
<dbReference type="PIRSF" id="PIRSF016839">
    <property type="entry name" value="PhP"/>
    <property type="match status" value="1"/>
</dbReference>
<evidence type="ECO:0000256" key="1">
    <source>
        <dbReference type="ARBA" id="ARBA00022723"/>
    </source>
</evidence>
<dbReference type="PROSITE" id="PS01322">
    <property type="entry name" value="PHOSPHOTRIESTERASE_1"/>
    <property type="match status" value="1"/>
</dbReference>
<evidence type="ECO:0000313" key="5">
    <source>
        <dbReference type="EMBL" id="NNH03918.1"/>
    </source>
</evidence>
<dbReference type="PANTHER" id="PTHR10819:SF3">
    <property type="entry name" value="PHOSPHOTRIESTERASE-RELATED PROTEIN"/>
    <property type="match status" value="1"/>
</dbReference>
<comment type="cofactor">
    <cofactor evidence="3">
        <name>a divalent metal cation</name>
        <dbReference type="ChEBI" id="CHEBI:60240"/>
    </cofactor>
    <text evidence="3">Binds 2 divalent metal cations per subunit.</text>
</comment>
<dbReference type="PANTHER" id="PTHR10819">
    <property type="entry name" value="PHOSPHOTRIESTERASE-RELATED"/>
    <property type="match status" value="1"/>
</dbReference>
<dbReference type="PROSITE" id="PS51347">
    <property type="entry name" value="PHOSPHOTRIESTERASE_2"/>
    <property type="match status" value="1"/>
</dbReference>
<dbReference type="RefSeq" id="WP_167035632.1">
    <property type="nucleotide sequence ID" value="NZ_BAAANA010000002.1"/>
</dbReference>
<dbReference type="InterPro" id="IPR032466">
    <property type="entry name" value="Metal_Hydrolase"/>
</dbReference>
<keyword evidence="1 3" id="KW-0479">Metal-binding</keyword>
<evidence type="ECO:0000256" key="3">
    <source>
        <dbReference type="PIRSR" id="PIRSR601559-52"/>
    </source>
</evidence>
<evidence type="ECO:0000313" key="6">
    <source>
        <dbReference type="Proteomes" id="UP000543598"/>
    </source>
</evidence>
<dbReference type="Gene3D" id="3.20.20.140">
    <property type="entry name" value="Metal-dependent hydrolases"/>
    <property type="match status" value="1"/>
</dbReference>
<keyword evidence="2" id="KW-0378">Hydrolase</keyword>
<name>A0A7Y2M2J1_9MICO</name>
<dbReference type="GO" id="GO:0016788">
    <property type="term" value="F:hydrolase activity, acting on ester bonds"/>
    <property type="evidence" value="ECO:0007669"/>
    <property type="project" value="InterPro"/>
</dbReference>
<comment type="caution">
    <text evidence="4">Lacks conserved residue(s) required for the propagation of feature annotation.</text>
</comment>